<dbReference type="Gene3D" id="2.40.50.120">
    <property type="match status" value="1"/>
</dbReference>
<reference evidence="3" key="1">
    <citation type="journal article" date="2019" name="Int. J. Syst. Evol. Microbiol.">
        <title>The Global Catalogue of Microorganisms (GCM) 10K type strain sequencing project: providing services to taxonomists for standard genome sequencing and annotation.</title>
        <authorList>
            <consortium name="The Broad Institute Genomics Platform"/>
            <consortium name="The Broad Institute Genome Sequencing Center for Infectious Disease"/>
            <person name="Wu L."/>
            <person name="Ma J."/>
        </authorList>
    </citation>
    <scope>NUCLEOTIDE SEQUENCE [LARGE SCALE GENOMIC DNA]</scope>
    <source>
        <strain evidence="3">CGMCC 1.12990</strain>
    </source>
</reference>
<dbReference type="InterPro" id="IPR008993">
    <property type="entry name" value="TIMP-like_OB-fold"/>
</dbReference>
<proteinExistence type="predicted"/>
<name>A0ABQ1WJ58_9BACT</name>
<gene>
    <name evidence="2" type="ORF">GCM10011378_03610</name>
</gene>
<accession>A0ABQ1WJ58</accession>
<evidence type="ECO:0000256" key="1">
    <source>
        <dbReference type="SAM" id="SignalP"/>
    </source>
</evidence>
<feature type="signal peptide" evidence="1">
    <location>
        <begin position="1"/>
        <end position="19"/>
    </location>
</feature>
<dbReference type="Proteomes" id="UP000601361">
    <property type="component" value="Unassembled WGS sequence"/>
</dbReference>
<keyword evidence="1" id="KW-0732">Signal</keyword>
<organism evidence="2 3">
    <name type="scientific">Hymenobacter glacieicola</name>
    <dbReference type="NCBI Taxonomy" id="1562124"/>
    <lineage>
        <taxon>Bacteria</taxon>
        <taxon>Pseudomonadati</taxon>
        <taxon>Bacteroidota</taxon>
        <taxon>Cytophagia</taxon>
        <taxon>Cytophagales</taxon>
        <taxon>Hymenobacteraceae</taxon>
        <taxon>Hymenobacter</taxon>
    </lineage>
</organism>
<evidence type="ECO:0008006" key="4">
    <source>
        <dbReference type="Google" id="ProtNLM"/>
    </source>
</evidence>
<dbReference type="EMBL" id="BMGS01000001">
    <property type="protein sequence ID" value="GGG30239.1"/>
    <property type="molecule type" value="Genomic_DNA"/>
</dbReference>
<evidence type="ECO:0000313" key="3">
    <source>
        <dbReference type="Proteomes" id="UP000601361"/>
    </source>
</evidence>
<comment type="caution">
    <text evidence="2">The sequence shown here is derived from an EMBL/GenBank/DDBJ whole genome shotgun (WGS) entry which is preliminary data.</text>
</comment>
<dbReference type="PROSITE" id="PS51257">
    <property type="entry name" value="PROKAR_LIPOPROTEIN"/>
    <property type="match status" value="1"/>
</dbReference>
<feature type="chain" id="PRO_5045906067" description="Tissue inhibitor of metalloproteinase" evidence="1">
    <location>
        <begin position="20"/>
        <end position="174"/>
    </location>
</feature>
<keyword evidence="3" id="KW-1185">Reference proteome</keyword>
<evidence type="ECO:0000313" key="2">
    <source>
        <dbReference type="EMBL" id="GGG30239.1"/>
    </source>
</evidence>
<dbReference type="RefSeq" id="WP_188556093.1">
    <property type="nucleotide sequence ID" value="NZ_BMGS01000001.1"/>
</dbReference>
<dbReference type="SUPFAM" id="SSF50242">
    <property type="entry name" value="TIMP-like"/>
    <property type="match status" value="1"/>
</dbReference>
<protein>
    <recommendedName>
        <fullName evidence="4">Tissue inhibitor of metalloproteinase</fullName>
    </recommendedName>
</protein>
<sequence>MKSILVVLALLLPSFGALACSCVSGTGSEKQQIAAAYRQDALVFVGRVTGVETIVTTDTVQVADTGPMEQRIRLIRHESLRYTFAVLQRFKRPLNESRVQVFTESQSASCGREFKVGAKYLVYAFQVSETGSLTGGPPVPVTPYFATSSCNRGQRLKHVSRTELRQLKKLAQSG</sequence>